<proteinExistence type="predicted"/>
<dbReference type="VEuPathDB" id="FungiDB:TRICI_003166"/>
<dbReference type="Proteomes" id="UP000761534">
    <property type="component" value="Unassembled WGS sequence"/>
</dbReference>
<dbReference type="EMBL" id="SWFS01000223">
    <property type="protein sequence ID" value="KAA8913562.1"/>
    <property type="molecule type" value="Genomic_DNA"/>
</dbReference>
<evidence type="ECO:0000313" key="2">
    <source>
        <dbReference type="Proteomes" id="UP000761534"/>
    </source>
</evidence>
<reference evidence="1" key="1">
    <citation type="journal article" date="2019" name="G3 (Bethesda)">
        <title>Genome Assemblies of Two Rare Opportunistic Yeast Pathogens: Diutina rugosa (syn. Candida rugosa) and Trichomonascus ciferrii (syn. Candida ciferrii).</title>
        <authorList>
            <person name="Mixao V."/>
            <person name="Saus E."/>
            <person name="Hansen A.P."/>
            <person name="Lass-Florl C."/>
            <person name="Gabaldon T."/>
        </authorList>
    </citation>
    <scope>NUCLEOTIDE SEQUENCE</scope>
    <source>
        <strain evidence="1">CBS 4856</strain>
    </source>
</reference>
<comment type="caution">
    <text evidence="1">The sequence shown here is derived from an EMBL/GenBank/DDBJ whole genome shotgun (WGS) entry which is preliminary data.</text>
</comment>
<accession>A0A642V4W2</accession>
<organism evidence="1 2">
    <name type="scientific">Trichomonascus ciferrii</name>
    <dbReference type="NCBI Taxonomy" id="44093"/>
    <lineage>
        <taxon>Eukaryota</taxon>
        <taxon>Fungi</taxon>
        <taxon>Dikarya</taxon>
        <taxon>Ascomycota</taxon>
        <taxon>Saccharomycotina</taxon>
        <taxon>Dipodascomycetes</taxon>
        <taxon>Dipodascales</taxon>
        <taxon>Trichomonascaceae</taxon>
        <taxon>Trichomonascus</taxon>
        <taxon>Trichomonascus ciferrii complex</taxon>
    </lineage>
</organism>
<dbReference type="OrthoDB" id="10666599at2759"/>
<name>A0A642V4W2_9ASCO</name>
<evidence type="ECO:0000313" key="1">
    <source>
        <dbReference type="EMBL" id="KAA8913562.1"/>
    </source>
</evidence>
<sequence>MSVTISTLTSIGRFLGLTKDGVPQSFDKFIYSICYRLEGRLDFEPNDVLLGWMANRGTILDLMINNAALFDSLRYEDIWMAKKSLKWNLSDKSSKISSFTPCFVQLPLKDELRCVNRLLLTTDDAPAMTRIHRVMSVVLTYFNGLYTIEKAYNQYNHDYSTLIFKTFGDVVTTVVSIVPHSMWGSDDASARVIVSLYLAHQSNSSQKKHIPKVYGVVTTGTDWQWWSYDGSKFRVHHHVDSMTFEQIRDIELHKKTTGRLAGALINGWFGSTKYFLDEDRKQEAALNKKLRRLKPGDPDADTIFDQFKDLTYQSKRKFVREGKKPITKVL</sequence>
<gene>
    <name evidence="1" type="ORF">TRICI_003166</name>
</gene>
<keyword evidence="2" id="KW-1185">Reference proteome</keyword>
<dbReference type="AlphaFoldDB" id="A0A642V4W2"/>
<protein>
    <submittedName>
        <fullName evidence="1">Uncharacterized protein</fullName>
    </submittedName>
</protein>